<dbReference type="Pfam" id="PF13302">
    <property type="entry name" value="Acetyltransf_3"/>
    <property type="match status" value="1"/>
</dbReference>
<dbReference type="CDD" id="cd04301">
    <property type="entry name" value="NAT_SF"/>
    <property type="match status" value="1"/>
</dbReference>
<accession>A0A7Z0ZVF5</accession>
<sequence>MPETERLILRRSRRADIPELFKFLGDPTAMQHTHTDKTLRECQRRVMVHEWRRRRDGCAPWVVIRREDGQIIGWGGLYEDPFDPGWDFEIGYYFRPDVWGHGYASELVHAALDVADLKLRLPEVWAMAHPENGGSKRVLEKAGFQLCRYLPDRNRLLFRRPRPIE</sequence>
<dbReference type="InterPro" id="IPR051531">
    <property type="entry name" value="N-acetyltransferase"/>
</dbReference>
<evidence type="ECO:0000259" key="1">
    <source>
        <dbReference type="PROSITE" id="PS51186"/>
    </source>
</evidence>
<dbReference type="PANTHER" id="PTHR43792:SF1">
    <property type="entry name" value="N-ACETYLTRANSFERASE DOMAIN-CONTAINING PROTEIN"/>
    <property type="match status" value="1"/>
</dbReference>
<evidence type="ECO:0000313" key="2">
    <source>
        <dbReference type="EMBL" id="NZD65362.1"/>
    </source>
</evidence>
<keyword evidence="2" id="KW-0808">Transferase</keyword>
<dbReference type="Gene3D" id="3.40.630.30">
    <property type="match status" value="1"/>
</dbReference>
<dbReference type="EMBL" id="JACCPJ010000012">
    <property type="protein sequence ID" value="NZD65362.1"/>
    <property type="molecule type" value="Genomic_DNA"/>
</dbReference>
<dbReference type="Proteomes" id="UP000532162">
    <property type="component" value="Unassembled WGS sequence"/>
</dbReference>
<dbReference type="PROSITE" id="PS51186">
    <property type="entry name" value="GNAT"/>
    <property type="match status" value="1"/>
</dbReference>
<dbReference type="InterPro" id="IPR000182">
    <property type="entry name" value="GNAT_dom"/>
</dbReference>
<evidence type="ECO:0000313" key="3">
    <source>
        <dbReference type="Proteomes" id="UP000532162"/>
    </source>
</evidence>
<reference evidence="2 3" key="1">
    <citation type="submission" date="2020-07" db="EMBL/GenBank/DDBJ databases">
        <authorList>
            <person name="Sun Q."/>
        </authorList>
    </citation>
    <scope>NUCLEOTIDE SEQUENCE [LARGE SCALE GENOMIC DNA]</scope>
    <source>
        <strain evidence="2 3">WYCCWR 11290</strain>
    </source>
</reference>
<dbReference type="SUPFAM" id="SSF55729">
    <property type="entry name" value="Acyl-CoA N-acyltransferases (Nat)"/>
    <property type="match status" value="1"/>
</dbReference>
<dbReference type="AlphaFoldDB" id="A0A7Z0ZVF5"/>
<feature type="domain" description="N-acetyltransferase" evidence="1">
    <location>
        <begin position="7"/>
        <end position="163"/>
    </location>
</feature>
<proteinExistence type="predicted"/>
<organism evidence="2 3">
    <name type="scientific">Rhizobium changzhiense</name>
    <dbReference type="NCBI Taxonomy" id="2692317"/>
    <lineage>
        <taxon>Bacteria</taxon>
        <taxon>Pseudomonadati</taxon>
        <taxon>Pseudomonadota</taxon>
        <taxon>Alphaproteobacteria</taxon>
        <taxon>Hyphomicrobiales</taxon>
        <taxon>Rhizobiaceae</taxon>
        <taxon>Rhizobium/Agrobacterium group</taxon>
        <taxon>Rhizobium</taxon>
    </lineage>
</organism>
<gene>
    <name evidence="2" type="ORF">HX900_30235</name>
</gene>
<dbReference type="InterPro" id="IPR016181">
    <property type="entry name" value="Acyl_CoA_acyltransferase"/>
</dbReference>
<dbReference type="PANTHER" id="PTHR43792">
    <property type="entry name" value="GNAT FAMILY, PUTATIVE (AFU_ORTHOLOGUE AFUA_3G00765)-RELATED-RELATED"/>
    <property type="match status" value="1"/>
</dbReference>
<protein>
    <submittedName>
        <fullName evidence="2">GNAT family N-acetyltransferase</fullName>
    </submittedName>
</protein>
<comment type="caution">
    <text evidence="2">The sequence shown here is derived from an EMBL/GenBank/DDBJ whole genome shotgun (WGS) entry which is preliminary data.</text>
</comment>
<dbReference type="RefSeq" id="WP_180696863.1">
    <property type="nucleotide sequence ID" value="NZ_JACCPJ010000012.1"/>
</dbReference>
<name>A0A7Z0ZVF5_9HYPH</name>
<dbReference type="GO" id="GO:0016747">
    <property type="term" value="F:acyltransferase activity, transferring groups other than amino-acyl groups"/>
    <property type="evidence" value="ECO:0007669"/>
    <property type="project" value="InterPro"/>
</dbReference>